<keyword evidence="5" id="KW-0997">Cell inner membrane</keyword>
<keyword evidence="9" id="KW-0472">Membrane</keyword>
<dbReference type="SUPFAM" id="SSF50331">
    <property type="entry name" value="MOP-like"/>
    <property type="match status" value="1"/>
</dbReference>
<dbReference type="AlphaFoldDB" id="A0A6I0DI57"/>
<evidence type="ECO:0000256" key="8">
    <source>
        <dbReference type="ARBA" id="ARBA00022967"/>
    </source>
</evidence>
<dbReference type="GO" id="GO:0016887">
    <property type="term" value="F:ATP hydrolysis activity"/>
    <property type="evidence" value="ECO:0007669"/>
    <property type="project" value="InterPro"/>
</dbReference>
<dbReference type="GO" id="GO:0043190">
    <property type="term" value="C:ATP-binding cassette (ABC) transporter complex"/>
    <property type="evidence" value="ECO:0007669"/>
    <property type="project" value="InterPro"/>
</dbReference>
<evidence type="ECO:0000256" key="9">
    <source>
        <dbReference type="ARBA" id="ARBA00023136"/>
    </source>
</evidence>
<dbReference type="InterPro" id="IPR003439">
    <property type="entry name" value="ABC_transporter-like_ATP-bd"/>
</dbReference>
<name>A0A6I0DI57_BRUAN</name>
<comment type="subcellular location">
    <subcellularLocation>
        <location evidence="1">Cell inner membrane</location>
    </subcellularLocation>
</comment>
<dbReference type="GO" id="GO:0005524">
    <property type="term" value="F:ATP binding"/>
    <property type="evidence" value="ECO:0007669"/>
    <property type="project" value="UniProtKB-KW"/>
</dbReference>
<dbReference type="SMART" id="SM00382">
    <property type="entry name" value="AAA"/>
    <property type="match status" value="1"/>
</dbReference>
<dbReference type="SUPFAM" id="SSF52540">
    <property type="entry name" value="P-loop containing nucleoside triphosphate hydrolases"/>
    <property type="match status" value="1"/>
</dbReference>
<keyword evidence="7 11" id="KW-0067">ATP-binding</keyword>
<keyword evidence="8" id="KW-1278">Translocase</keyword>
<protein>
    <submittedName>
        <fullName evidence="11">ABC transporter ATP-binding protein</fullName>
    </submittedName>
</protein>
<dbReference type="InterPro" id="IPR017871">
    <property type="entry name" value="ABC_transporter-like_CS"/>
</dbReference>
<proteinExistence type="inferred from homology"/>
<organism evidence="11 12">
    <name type="scientific">Brucella anthropi</name>
    <name type="common">Ochrobactrum anthropi</name>
    <dbReference type="NCBI Taxonomy" id="529"/>
    <lineage>
        <taxon>Bacteria</taxon>
        <taxon>Pseudomonadati</taxon>
        <taxon>Pseudomonadota</taxon>
        <taxon>Alphaproteobacteria</taxon>
        <taxon>Hyphomicrobiales</taxon>
        <taxon>Brucellaceae</taxon>
        <taxon>Brucella/Ochrobactrum group</taxon>
        <taxon>Brucella</taxon>
    </lineage>
</organism>
<dbReference type="Pfam" id="PF00005">
    <property type="entry name" value="ABC_tran"/>
    <property type="match status" value="1"/>
</dbReference>
<dbReference type="Gene3D" id="3.40.50.300">
    <property type="entry name" value="P-loop containing nucleotide triphosphate hydrolases"/>
    <property type="match status" value="1"/>
</dbReference>
<dbReference type="InterPro" id="IPR050093">
    <property type="entry name" value="ABC_SmlMolc_Importer"/>
</dbReference>
<dbReference type="PANTHER" id="PTHR42781">
    <property type="entry name" value="SPERMIDINE/PUTRESCINE IMPORT ATP-BINDING PROTEIN POTA"/>
    <property type="match status" value="1"/>
</dbReference>
<dbReference type="PANTHER" id="PTHR42781:SF4">
    <property type="entry name" value="SPERMIDINE_PUTRESCINE IMPORT ATP-BINDING PROTEIN POTA"/>
    <property type="match status" value="1"/>
</dbReference>
<dbReference type="PROSITE" id="PS50893">
    <property type="entry name" value="ABC_TRANSPORTER_2"/>
    <property type="match status" value="1"/>
</dbReference>
<dbReference type="InterPro" id="IPR003593">
    <property type="entry name" value="AAA+_ATPase"/>
</dbReference>
<evidence type="ECO:0000256" key="6">
    <source>
        <dbReference type="ARBA" id="ARBA00022741"/>
    </source>
</evidence>
<evidence type="ECO:0000256" key="3">
    <source>
        <dbReference type="ARBA" id="ARBA00022448"/>
    </source>
</evidence>
<evidence type="ECO:0000256" key="5">
    <source>
        <dbReference type="ARBA" id="ARBA00022519"/>
    </source>
</evidence>
<evidence type="ECO:0000256" key="1">
    <source>
        <dbReference type="ARBA" id="ARBA00004533"/>
    </source>
</evidence>
<evidence type="ECO:0000256" key="2">
    <source>
        <dbReference type="ARBA" id="ARBA00005417"/>
    </source>
</evidence>
<evidence type="ECO:0000256" key="7">
    <source>
        <dbReference type="ARBA" id="ARBA00022840"/>
    </source>
</evidence>
<dbReference type="GO" id="GO:0015697">
    <property type="term" value="P:quaternary ammonium group transport"/>
    <property type="evidence" value="ECO:0007669"/>
    <property type="project" value="UniProtKB-ARBA"/>
</dbReference>
<comment type="caution">
    <text evidence="11">The sequence shown here is derived from an EMBL/GenBank/DDBJ whole genome shotgun (WGS) entry which is preliminary data.</text>
</comment>
<dbReference type="PROSITE" id="PS00211">
    <property type="entry name" value="ABC_TRANSPORTER_1"/>
    <property type="match status" value="1"/>
</dbReference>
<comment type="similarity">
    <text evidence="2">Belongs to the ABC transporter superfamily.</text>
</comment>
<dbReference type="InterPro" id="IPR008995">
    <property type="entry name" value="Mo/tungstate-bd_C_term_dom"/>
</dbReference>
<dbReference type="RefSeq" id="WP_113731748.1">
    <property type="nucleotide sequence ID" value="NZ_WBWX01000014.1"/>
</dbReference>
<evidence type="ECO:0000313" key="12">
    <source>
        <dbReference type="Proteomes" id="UP000441102"/>
    </source>
</evidence>
<keyword evidence="3" id="KW-0813">Transport</keyword>
<dbReference type="EMBL" id="WBWX01000014">
    <property type="protein sequence ID" value="KAB2791320.1"/>
    <property type="molecule type" value="Genomic_DNA"/>
</dbReference>
<dbReference type="Gene3D" id="2.40.50.100">
    <property type="match status" value="1"/>
</dbReference>
<evidence type="ECO:0000259" key="10">
    <source>
        <dbReference type="PROSITE" id="PS50893"/>
    </source>
</evidence>
<accession>A0A6I0DI57</accession>
<dbReference type="FunFam" id="3.40.50.300:FF:000425">
    <property type="entry name" value="Probable ABC transporter, ATP-binding subunit"/>
    <property type="match status" value="1"/>
</dbReference>
<feature type="domain" description="ABC transporter" evidence="10">
    <location>
        <begin position="4"/>
        <end position="235"/>
    </location>
</feature>
<sequence>MNAVQLDNISKSFGNVQVIKNISLSIAKGEFVSLLGPSGCGKTTLLRMIAGLEGATSGTIHIGGKDSTSLPPELRDIAMVFQSYALLPHLTVLENVMFPLRMRKIGNRAEQRDRAVAALKLVQLDHLTDRRPRALSGGQQQRVAVARAVVSSPQVLLLDEPLSNLDARLRESMQEELILLHRQTGLTTVFVTHDQEEALSLSDRVILLNGGRIEQEGAPKALYSVPRTRFAATFMGSTNLIDAELQPHGDGARALLCDGQVLLLRAQPSAKKRATIMFRQEDAILAPVPDNAALSRGAPIASVVTQIFLGARTRYVLDLGGHMIRCLAPAGQFYAVGDKVELKISPDSIHVLED</sequence>
<keyword evidence="6" id="KW-0547">Nucleotide-binding</keyword>
<dbReference type="GO" id="GO:0022857">
    <property type="term" value="F:transmembrane transporter activity"/>
    <property type="evidence" value="ECO:0007669"/>
    <property type="project" value="InterPro"/>
</dbReference>
<dbReference type="InterPro" id="IPR013611">
    <property type="entry name" value="Transp-assoc_OB_typ2"/>
</dbReference>
<gene>
    <name evidence="11" type="ORF">F9L06_23140</name>
</gene>
<evidence type="ECO:0000256" key="4">
    <source>
        <dbReference type="ARBA" id="ARBA00022475"/>
    </source>
</evidence>
<dbReference type="Proteomes" id="UP000441102">
    <property type="component" value="Unassembled WGS sequence"/>
</dbReference>
<dbReference type="InterPro" id="IPR027417">
    <property type="entry name" value="P-loop_NTPase"/>
</dbReference>
<reference evidence="11 12" key="1">
    <citation type="submission" date="2019-09" db="EMBL/GenBank/DDBJ databases">
        <title>Taxonomic organization of the family Brucellaceae based on a phylogenomic approach.</title>
        <authorList>
            <person name="Leclercq S."/>
            <person name="Cloeckaert A."/>
            <person name="Zygmunt M.S."/>
        </authorList>
    </citation>
    <scope>NUCLEOTIDE SEQUENCE [LARGE SCALE GENOMIC DNA]</scope>
    <source>
        <strain evidence="11 12">CCUG 34461</strain>
    </source>
</reference>
<keyword evidence="4" id="KW-1003">Cell membrane</keyword>
<evidence type="ECO:0000313" key="11">
    <source>
        <dbReference type="EMBL" id="KAB2791320.1"/>
    </source>
</evidence>
<dbReference type="Pfam" id="PF08402">
    <property type="entry name" value="TOBE_2"/>
    <property type="match status" value="1"/>
</dbReference>